<proteinExistence type="inferred from homology"/>
<dbReference type="InterPro" id="IPR040359">
    <property type="entry name" value="GDU"/>
</dbReference>
<dbReference type="GO" id="GO:0006865">
    <property type="term" value="P:amino acid transport"/>
    <property type="evidence" value="ECO:0007669"/>
    <property type="project" value="UniProtKB-KW"/>
</dbReference>
<keyword evidence="4 9" id="KW-0812">Transmembrane</keyword>
<comment type="similarity">
    <text evidence="2">Belongs to the GLUTAMINE DUMPER 1 (TC 9.B.60) family.</text>
</comment>
<keyword evidence="11" id="KW-1185">Reference proteome</keyword>
<organism evidence="10 11">
    <name type="scientific">Zingiber officinale</name>
    <name type="common">Ginger</name>
    <name type="synonym">Amomum zingiber</name>
    <dbReference type="NCBI Taxonomy" id="94328"/>
    <lineage>
        <taxon>Eukaryota</taxon>
        <taxon>Viridiplantae</taxon>
        <taxon>Streptophyta</taxon>
        <taxon>Embryophyta</taxon>
        <taxon>Tracheophyta</taxon>
        <taxon>Spermatophyta</taxon>
        <taxon>Magnoliopsida</taxon>
        <taxon>Liliopsida</taxon>
        <taxon>Zingiberales</taxon>
        <taxon>Zingiberaceae</taxon>
        <taxon>Zingiber</taxon>
    </lineage>
</organism>
<dbReference type="PANTHER" id="PTHR33228">
    <property type="entry name" value="PROTEIN GLUTAMINE DUMPER 4-RELATED"/>
    <property type="match status" value="1"/>
</dbReference>
<evidence type="ECO:0000256" key="2">
    <source>
        <dbReference type="ARBA" id="ARBA00009977"/>
    </source>
</evidence>
<evidence type="ECO:0000256" key="4">
    <source>
        <dbReference type="ARBA" id="ARBA00022692"/>
    </source>
</evidence>
<name>A0A8J5F2B6_ZINOF</name>
<reference evidence="10 11" key="1">
    <citation type="submission" date="2020-08" db="EMBL/GenBank/DDBJ databases">
        <title>Plant Genome Project.</title>
        <authorList>
            <person name="Zhang R.-G."/>
        </authorList>
    </citation>
    <scope>NUCLEOTIDE SEQUENCE [LARGE SCALE GENOMIC DNA]</scope>
    <source>
        <tissue evidence="10">Rhizome</tissue>
    </source>
</reference>
<dbReference type="AlphaFoldDB" id="A0A8J5F2B6"/>
<comment type="caution">
    <text evidence="10">The sequence shown here is derived from an EMBL/GenBank/DDBJ whole genome shotgun (WGS) entry which is preliminary data.</text>
</comment>
<protein>
    <submittedName>
        <fullName evidence="10">Uncharacterized protein</fullName>
    </submittedName>
</protein>
<sequence length="212" mass="23210">MPNGSGFRSISVEAPIMPPSGSPHSLWHSPVPYLFVCLGSMTGLIAFAMLVLAYSHRKFASSHFDSAAGRDYDEENLRDDTALDDGRRLVIMAGDRVATFIAVPISRADANSHDDGEGSPEESAVTLQIYVPRSHWSSFPSSSIRIGRWEFGWGDGGDRRREDDRRVEKEGTHRASDDSGGGILVELNSEVALPVQWEQCLDLLVRATSPPP</sequence>
<dbReference type="GO" id="GO:0016020">
    <property type="term" value="C:membrane"/>
    <property type="evidence" value="ECO:0007669"/>
    <property type="project" value="UniProtKB-SubCell"/>
</dbReference>
<keyword evidence="3" id="KW-0813">Transport</keyword>
<evidence type="ECO:0000313" key="10">
    <source>
        <dbReference type="EMBL" id="KAG6477162.1"/>
    </source>
</evidence>
<feature type="transmembrane region" description="Helical" evidence="9">
    <location>
        <begin position="33"/>
        <end position="54"/>
    </location>
</feature>
<accession>A0A8J5F2B6</accession>
<dbReference type="PANTHER" id="PTHR33228:SF77">
    <property type="entry name" value="PROTEIN GLUTAMINE DUMPER 2"/>
    <property type="match status" value="1"/>
</dbReference>
<keyword evidence="5" id="KW-0029">Amino-acid transport</keyword>
<evidence type="ECO:0000256" key="7">
    <source>
        <dbReference type="ARBA" id="ARBA00023136"/>
    </source>
</evidence>
<evidence type="ECO:0000256" key="8">
    <source>
        <dbReference type="SAM" id="MobiDB-lite"/>
    </source>
</evidence>
<gene>
    <name evidence="10" type="ORF">ZIOFF_066414</name>
</gene>
<dbReference type="EMBL" id="JACMSC010000018">
    <property type="protein sequence ID" value="KAG6477162.1"/>
    <property type="molecule type" value="Genomic_DNA"/>
</dbReference>
<feature type="compositionally biased region" description="Basic and acidic residues" evidence="8">
    <location>
        <begin position="157"/>
        <end position="177"/>
    </location>
</feature>
<evidence type="ECO:0000256" key="5">
    <source>
        <dbReference type="ARBA" id="ARBA00022970"/>
    </source>
</evidence>
<evidence type="ECO:0000256" key="6">
    <source>
        <dbReference type="ARBA" id="ARBA00022989"/>
    </source>
</evidence>
<dbReference type="GO" id="GO:0080143">
    <property type="term" value="P:regulation of amino acid export"/>
    <property type="evidence" value="ECO:0007669"/>
    <property type="project" value="InterPro"/>
</dbReference>
<feature type="region of interest" description="Disordered" evidence="8">
    <location>
        <begin position="157"/>
        <end position="182"/>
    </location>
</feature>
<evidence type="ECO:0000256" key="1">
    <source>
        <dbReference type="ARBA" id="ARBA00004167"/>
    </source>
</evidence>
<evidence type="ECO:0000256" key="9">
    <source>
        <dbReference type="SAM" id="Phobius"/>
    </source>
</evidence>
<dbReference type="Proteomes" id="UP000734854">
    <property type="component" value="Unassembled WGS sequence"/>
</dbReference>
<evidence type="ECO:0000256" key="3">
    <source>
        <dbReference type="ARBA" id="ARBA00022448"/>
    </source>
</evidence>
<evidence type="ECO:0000313" key="11">
    <source>
        <dbReference type="Proteomes" id="UP000734854"/>
    </source>
</evidence>
<comment type="subcellular location">
    <subcellularLocation>
        <location evidence="1">Membrane</location>
        <topology evidence="1">Single-pass membrane protein</topology>
    </subcellularLocation>
</comment>
<keyword evidence="6 9" id="KW-1133">Transmembrane helix</keyword>
<keyword evidence="7 9" id="KW-0472">Membrane</keyword>